<keyword evidence="2" id="KW-0479">Metal-binding</keyword>
<dbReference type="FunFam" id="3.90.230.10:FF:000007">
    <property type="entry name" value="Xaa-Pro aminopeptidase P"/>
    <property type="match status" value="1"/>
</dbReference>
<dbReference type="InterPro" id="IPR050422">
    <property type="entry name" value="X-Pro_aminopeptidase_P"/>
</dbReference>
<evidence type="ECO:0000256" key="4">
    <source>
        <dbReference type="ARBA" id="ARBA00023211"/>
    </source>
</evidence>
<dbReference type="InterPro" id="IPR036005">
    <property type="entry name" value="Creatinase/aminopeptidase-like"/>
</dbReference>
<dbReference type="AlphaFoldDB" id="A0A938B1R0"/>
<dbReference type="InterPro" id="IPR000587">
    <property type="entry name" value="Creatinase_N"/>
</dbReference>
<sequence>MHHQFAAGANNGFACHTCILSLGVNACVVVKTFGNGLRPLYCIARQWSTVRDTVSEGGCMPMSEEQHRLATRLTALFERLAAAQVDAYLVLSADAHLNEYVPIYQRRRDAITGFTGSAGDALLSPEGSHVFVDSRYYLQADQQIDTTYFRVHKLGMEGAYTLSTWLTEMERQRGSLRVGFDPFSMSMESHASYAAALKNPNSALVPLSPNLVDAVWDDQPPPPAQPFFSLPEAVTGRSAADKLTAIREAMAKASADALILTKLDDIAWVTNLRGNDVSHNPVFEAYLIIEPTQATCFTRVAPAAEVAQALSGQMAFEDYSAYPAAVQRLGSTPERTIWLDHASTTMGTRLLLAESQRLHTARHPVVLMKAVKNAAEITAMKNAHLHAAAAKIRSLARLERQVLAGQRVSELGYSEMLHEEYSSEAGFHDLSFTTIAAAGPNGAIVHYGDASPSVELRHGELLLVDSGVQVLGGTTDDTRTVCIGMPTERQRHLYTLVLRCHIALARQKFPEGTSGVVLDGITRASMWNAGLDYGHGTGHGVGAFLNVHEGPQRIGPRGSDEPLQPGMVVSNEPGYYEEGWGGIRLENLYVITTDDDMPPHPSGKRWLQMESLTLIPFDRQLIDWSQLSDPERAWLARYYQHVETTIAPLLNETDRAWLQEACALPR</sequence>
<dbReference type="Pfam" id="PF01321">
    <property type="entry name" value="Creatinase_N"/>
    <property type="match status" value="1"/>
</dbReference>
<dbReference type="Gene3D" id="3.40.350.10">
    <property type="entry name" value="Creatinase/prolidase N-terminal domain"/>
    <property type="match status" value="2"/>
</dbReference>
<proteinExistence type="inferred from homology"/>
<dbReference type="GO" id="GO:0046872">
    <property type="term" value="F:metal ion binding"/>
    <property type="evidence" value="ECO:0007669"/>
    <property type="project" value="UniProtKB-KW"/>
</dbReference>
<dbReference type="SUPFAM" id="SSF55920">
    <property type="entry name" value="Creatinase/aminopeptidase"/>
    <property type="match status" value="1"/>
</dbReference>
<evidence type="ECO:0000313" key="9">
    <source>
        <dbReference type="Proteomes" id="UP000712673"/>
    </source>
</evidence>
<comment type="similarity">
    <text evidence="1">Belongs to the peptidase M24B family.</text>
</comment>
<evidence type="ECO:0000256" key="1">
    <source>
        <dbReference type="ARBA" id="ARBA00008766"/>
    </source>
</evidence>
<keyword evidence="3" id="KW-0378">Hydrolase</keyword>
<dbReference type="PANTHER" id="PTHR43763:SF6">
    <property type="entry name" value="XAA-PRO AMINOPEPTIDASE 1"/>
    <property type="match status" value="1"/>
</dbReference>
<dbReference type="GO" id="GO:0070006">
    <property type="term" value="F:metalloaminopeptidase activity"/>
    <property type="evidence" value="ECO:0007669"/>
    <property type="project" value="InterPro"/>
</dbReference>
<keyword evidence="4" id="KW-0464">Manganese</keyword>
<comment type="caution">
    <text evidence="8">The sequence shown here is derived from an EMBL/GenBank/DDBJ whole genome shotgun (WGS) entry which is preliminary data.</text>
</comment>
<accession>A0A938B1R0</accession>
<dbReference type="Pfam" id="PF16188">
    <property type="entry name" value="Peptidase_M24_C"/>
    <property type="match status" value="1"/>
</dbReference>
<organism evidence="8 9">
    <name type="scientific">Tectimicrobiota bacterium</name>
    <dbReference type="NCBI Taxonomy" id="2528274"/>
    <lineage>
        <taxon>Bacteria</taxon>
        <taxon>Pseudomonadati</taxon>
        <taxon>Nitrospinota/Tectimicrobiota group</taxon>
        <taxon>Candidatus Tectimicrobiota</taxon>
    </lineage>
</organism>
<dbReference type="SUPFAM" id="SSF53092">
    <property type="entry name" value="Creatinase/prolidase N-terminal domain"/>
    <property type="match status" value="2"/>
</dbReference>
<evidence type="ECO:0000259" key="6">
    <source>
        <dbReference type="Pfam" id="PF01321"/>
    </source>
</evidence>
<dbReference type="InterPro" id="IPR033740">
    <property type="entry name" value="Pept_M24B"/>
</dbReference>
<dbReference type="Pfam" id="PF16189">
    <property type="entry name" value="Creatinase_N_2"/>
    <property type="match status" value="1"/>
</dbReference>
<evidence type="ECO:0000256" key="3">
    <source>
        <dbReference type="ARBA" id="ARBA00022801"/>
    </source>
</evidence>
<dbReference type="Proteomes" id="UP000712673">
    <property type="component" value="Unassembled WGS sequence"/>
</dbReference>
<dbReference type="CDD" id="cd01085">
    <property type="entry name" value="APP"/>
    <property type="match status" value="1"/>
</dbReference>
<keyword evidence="8" id="KW-0645">Protease</keyword>
<name>A0A938B1R0_UNCTE</name>
<evidence type="ECO:0000313" key="8">
    <source>
        <dbReference type="EMBL" id="MBM3223184.1"/>
    </source>
</evidence>
<feature type="domain" description="Peptidase M24" evidence="5">
    <location>
        <begin position="380"/>
        <end position="592"/>
    </location>
</feature>
<dbReference type="InterPro" id="IPR000994">
    <property type="entry name" value="Pept_M24"/>
</dbReference>
<reference evidence="8" key="1">
    <citation type="submission" date="2019-03" db="EMBL/GenBank/DDBJ databases">
        <title>Lake Tanganyika Metagenome-Assembled Genomes (MAGs).</title>
        <authorList>
            <person name="Tran P."/>
        </authorList>
    </citation>
    <scope>NUCLEOTIDE SEQUENCE</scope>
    <source>
        <strain evidence="8">K_DeepCast_65m_m2_066</strain>
    </source>
</reference>
<evidence type="ECO:0000256" key="2">
    <source>
        <dbReference type="ARBA" id="ARBA00022723"/>
    </source>
</evidence>
<evidence type="ECO:0000259" key="5">
    <source>
        <dbReference type="Pfam" id="PF00557"/>
    </source>
</evidence>
<dbReference type="Gene3D" id="3.90.230.10">
    <property type="entry name" value="Creatinase/methionine aminopeptidase superfamily"/>
    <property type="match status" value="1"/>
</dbReference>
<protein>
    <submittedName>
        <fullName evidence="8">Aminopeptidase P family protein</fullName>
    </submittedName>
</protein>
<dbReference type="GO" id="GO:0005737">
    <property type="term" value="C:cytoplasm"/>
    <property type="evidence" value="ECO:0007669"/>
    <property type="project" value="UniProtKB-ARBA"/>
</dbReference>
<dbReference type="InterPro" id="IPR032416">
    <property type="entry name" value="Peptidase_M24_C"/>
</dbReference>
<dbReference type="EMBL" id="VGLS01000106">
    <property type="protein sequence ID" value="MBM3223184.1"/>
    <property type="molecule type" value="Genomic_DNA"/>
</dbReference>
<feature type="domain" description="Creatinase N-terminal" evidence="6">
    <location>
        <begin position="72"/>
        <end position="209"/>
    </location>
</feature>
<gene>
    <name evidence="8" type="ORF">FJZ47_05180</name>
</gene>
<feature type="domain" description="Peptidase M24 C-terminal" evidence="7">
    <location>
        <begin position="606"/>
        <end position="663"/>
    </location>
</feature>
<dbReference type="PANTHER" id="PTHR43763">
    <property type="entry name" value="XAA-PRO AMINOPEPTIDASE 1"/>
    <property type="match status" value="1"/>
</dbReference>
<dbReference type="Pfam" id="PF00557">
    <property type="entry name" value="Peptidase_M24"/>
    <property type="match status" value="1"/>
</dbReference>
<dbReference type="InterPro" id="IPR029149">
    <property type="entry name" value="Creatin/AminoP/Spt16_N"/>
</dbReference>
<keyword evidence="8" id="KW-0031">Aminopeptidase</keyword>
<evidence type="ECO:0000259" key="7">
    <source>
        <dbReference type="Pfam" id="PF16188"/>
    </source>
</evidence>